<feature type="region of interest" description="Disordered" evidence="1">
    <location>
        <begin position="39"/>
        <end position="205"/>
    </location>
</feature>
<dbReference type="OrthoDB" id="416553at2759"/>
<dbReference type="EMBL" id="JAFBMS010000008">
    <property type="protein sequence ID" value="KAG9350460.1"/>
    <property type="molecule type" value="Genomic_DNA"/>
</dbReference>
<feature type="compositionally biased region" description="Polar residues" evidence="1">
    <location>
        <begin position="54"/>
        <end position="66"/>
    </location>
</feature>
<dbReference type="Proteomes" id="UP000824540">
    <property type="component" value="Unassembled WGS sequence"/>
</dbReference>
<feature type="compositionally biased region" description="Polar residues" evidence="1">
    <location>
        <begin position="74"/>
        <end position="92"/>
    </location>
</feature>
<sequence length="308" mass="33438">MALRLTPLTQRDYILSLWLSLILGQGGLALKRSFEVEDVDTSTHPSPHARRTPNLRTPVSSPSQRFQEAGARNSDLSPKPSTDGANQRSSPKPNLRRVELPGGRTPEPVSRRTEICIDITSKQQTTVDSSPSPGISRFGLKRPEVLGHSKTPEQAHKRVEVSLSRSQETLPTQARSPAAPPSRIPEPIHRKGEPPCPGEAPSRRPEINVTKAPAEVPAPAKSPPPPTITTTKPITKYMSLPQTSVPGVPTVSLLVRPLHLPPTVGHGLGDNSGASLGKNELSMWVFIVHGPLSFVVILHEKPQRPNER</sequence>
<protein>
    <submittedName>
        <fullName evidence="2">Uncharacterized protein</fullName>
    </submittedName>
</protein>
<evidence type="ECO:0000256" key="1">
    <source>
        <dbReference type="SAM" id="MobiDB-lite"/>
    </source>
</evidence>
<comment type="caution">
    <text evidence="2">The sequence shown here is derived from an EMBL/GenBank/DDBJ whole genome shotgun (WGS) entry which is preliminary data.</text>
</comment>
<organism evidence="2 3">
    <name type="scientific">Albula glossodonta</name>
    <name type="common">roundjaw bonefish</name>
    <dbReference type="NCBI Taxonomy" id="121402"/>
    <lineage>
        <taxon>Eukaryota</taxon>
        <taxon>Metazoa</taxon>
        <taxon>Chordata</taxon>
        <taxon>Craniata</taxon>
        <taxon>Vertebrata</taxon>
        <taxon>Euteleostomi</taxon>
        <taxon>Actinopterygii</taxon>
        <taxon>Neopterygii</taxon>
        <taxon>Teleostei</taxon>
        <taxon>Albuliformes</taxon>
        <taxon>Albulidae</taxon>
        <taxon>Albula</taxon>
    </lineage>
</organism>
<proteinExistence type="predicted"/>
<keyword evidence="3" id="KW-1185">Reference proteome</keyword>
<reference evidence="2" key="1">
    <citation type="thesis" date="2021" institute="BYU ScholarsArchive" country="Provo, UT, USA">
        <title>Applications of and Algorithms for Genome Assembly and Genomic Analyses with an Emphasis on Marine Teleosts.</title>
        <authorList>
            <person name="Pickett B.D."/>
        </authorList>
    </citation>
    <scope>NUCLEOTIDE SEQUENCE</scope>
    <source>
        <strain evidence="2">HI-2016</strain>
    </source>
</reference>
<dbReference type="AlphaFoldDB" id="A0A8T2PEF3"/>
<evidence type="ECO:0000313" key="2">
    <source>
        <dbReference type="EMBL" id="KAG9350460.1"/>
    </source>
</evidence>
<feature type="compositionally biased region" description="Basic and acidic residues" evidence="1">
    <location>
        <begin position="141"/>
        <end position="160"/>
    </location>
</feature>
<accession>A0A8T2PEF3</accession>
<name>A0A8T2PEF3_9TELE</name>
<feature type="compositionally biased region" description="Polar residues" evidence="1">
    <location>
        <begin position="120"/>
        <end position="133"/>
    </location>
</feature>
<gene>
    <name evidence="2" type="ORF">JZ751_026823</name>
</gene>
<feature type="compositionally biased region" description="Polar residues" evidence="1">
    <location>
        <begin position="163"/>
        <end position="174"/>
    </location>
</feature>
<evidence type="ECO:0000313" key="3">
    <source>
        <dbReference type="Proteomes" id="UP000824540"/>
    </source>
</evidence>